<dbReference type="KEGG" id="pzu:PHZ_c2087"/>
<dbReference type="InterPro" id="IPR001296">
    <property type="entry name" value="Glyco_trans_1"/>
</dbReference>
<dbReference type="CAZy" id="GT4">
    <property type="family name" value="Glycosyltransferase Family 4"/>
</dbReference>
<dbReference type="GO" id="GO:0016757">
    <property type="term" value="F:glycosyltransferase activity"/>
    <property type="evidence" value="ECO:0007669"/>
    <property type="project" value="InterPro"/>
</dbReference>
<evidence type="ECO:0000313" key="5">
    <source>
        <dbReference type="Proteomes" id="UP000001868"/>
    </source>
</evidence>
<dbReference type="HOGENOM" id="CLU_775479_0_0_5"/>
<dbReference type="SUPFAM" id="SSF53756">
    <property type="entry name" value="UDP-Glycosyltransferase/glycogen phosphorylase"/>
    <property type="match status" value="1"/>
</dbReference>
<accession>B4RE65</accession>
<dbReference type="CDD" id="cd03801">
    <property type="entry name" value="GT4_PimA-like"/>
    <property type="match status" value="1"/>
</dbReference>
<dbReference type="PANTHER" id="PTHR46401:SF2">
    <property type="entry name" value="GLYCOSYLTRANSFERASE WBBK-RELATED"/>
    <property type="match status" value="1"/>
</dbReference>
<organism evidence="4 5">
    <name type="scientific">Phenylobacterium zucineum (strain HLK1)</name>
    <dbReference type="NCBI Taxonomy" id="450851"/>
    <lineage>
        <taxon>Bacteria</taxon>
        <taxon>Pseudomonadati</taxon>
        <taxon>Pseudomonadota</taxon>
        <taxon>Alphaproteobacteria</taxon>
        <taxon>Caulobacterales</taxon>
        <taxon>Caulobacteraceae</taxon>
        <taxon>Phenylobacterium</taxon>
    </lineage>
</organism>
<sequence length="386" mass="40539">MAGGRARTGRDGAPPRRGRLMRVLMTADAVGGVWTYALDLAAGLAGAGVRTTLVNLGPPPRADQVRAAQQVAGLELVDTGLPLDWTATEPAEILEVGAAIRGLARGVGASLIHLNSPALAAIGGFPAPVVGACHSCLATWWAAVKDGPMPDDFRWRTQALWQGLHACDVLVAPTRAFAEATALTYELPAPQVVWNGRTPADVAAAEREAMVFTSGRLWDEGKNLAVLDAAAARLPVPLYAAGPVEGPNGARTRLEHAQALGRLPAGRVAEWLGRAPIFASSALYEPFGLGVLEAAQAGCALVLSDIPTFRELWEGAAVFVDPYDPAAFVRAIERLLADEPARAALAEQARVRAGTYSVQAMSAGMLDVYRRLRPQLFARAGQEAAA</sequence>
<keyword evidence="1 4" id="KW-0808">Transferase</keyword>
<dbReference type="EMBL" id="CP000747">
    <property type="protein sequence ID" value="ACG78498.1"/>
    <property type="molecule type" value="Genomic_DNA"/>
</dbReference>
<dbReference type="Pfam" id="PF00534">
    <property type="entry name" value="Glycos_transf_1"/>
    <property type="match status" value="1"/>
</dbReference>
<keyword evidence="5" id="KW-1185">Reference proteome</keyword>
<dbReference type="eggNOG" id="COG0438">
    <property type="taxonomic scope" value="Bacteria"/>
</dbReference>
<dbReference type="PANTHER" id="PTHR46401">
    <property type="entry name" value="GLYCOSYLTRANSFERASE WBBK-RELATED"/>
    <property type="match status" value="1"/>
</dbReference>
<feature type="domain" description="Glycosyl transferase family 1" evidence="2">
    <location>
        <begin position="255"/>
        <end position="350"/>
    </location>
</feature>
<name>B4RE65_PHEZH</name>
<dbReference type="STRING" id="450851.PHZ_c2087"/>
<gene>
    <name evidence="4" type="ordered locus">PHZ_c2087</name>
</gene>
<dbReference type="Proteomes" id="UP000001868">
    <property type="component" value="Chromosome"/>
</dbReference>
<evidence type="ECO:0000256" key="1">
    <source>
        <dbReference type="ARBA" id="ARBA00022679"/>
    </source>
</evidence>
<evidence type="ECO:0000313" key="4">
    <source>
        <dbReference type="EMBL" id="ACG78498.1"/>
    </source>
</evidence>
<dbReference type="Pfam" id="PF13439">
    <property type="entry name" value="Glyco_transf_4"/>
    <property type="match status" value="1"/>
</dbReference>
<dbReference type="Gene3D" id="3.40.50.2000">
    <property type="entry name" value="Glycogen Phosphorylase B"/>
    <property type="match status" value="2"/>
</dbReference>
<reference evidence="4 5" key="1">
    <citation type="journal article" date="2008" name="BMC Genomics">
        <title>Complete genome of Phenylobacterium zucineum - a novel facultative intracellular bacterium isolated from human erythroleukemia cell line K562.</title>
        <authorList>
            <person name="Luo Y."/>
            <person name="Xu X."/>
            <person name="Ding Z."/>
            <person name="Liu Z."/>
            <person name="Zhang B."/>
            <person name="Yan Z."/>
            <person name="Sun J."/>
            <person name="Hu S."/>
            <person name="Hu X."/>
        </authorList>
    </citation>
    <scope>NUCLEOTIDE SEQUENCE [LARGE SCALE GENOMIC DNA]</scope>
    <source>
        <strain evidence="4 5">HLK1</strain>
    </source>
</reference>
<evidence type="ECO:0000259" key="2">
    <source>
        <dbReference type="Pfam" id="PF00534"/>
    </source>
</evidence>
<proteinExistence type="predicted"/>
<protein>
    <submittedName>
        <fullName evidence="4">Glycosyltransferase</fullName>
    </submittedName>
</protein>
<feature type="domain" description="Glycosyltransferase subfamily 4-like N-terminal" evidence="3">
    <location>
        <begin position="30"/>
        <end position="196"/>
    </location>
</feature>
<dbReference type="AlphaFoldDB" id="B4RE65"/>
<evidence type="ECO:0000259" key="3">
    <source>
        <dbReference type="Pfam" id="PF13439"/>
    </source>
</evidence>
<dbReference type="InterPro" id="IPR028098">
    <property type="entry name" value="Glyco_trans_4-like_N"/>
</dbReference>